<proteinExistence type="predicted"/>
<dbReference type="Proteomes" id="UP001550853">
    <property type="component" value="Unassembled WGS sequence"/>
</dbReference>
<dbReference type="PANTHER" id="PTHR43190">
    <property type="entry name" value="N-ACETYL-D-GLUCOSAMINE KINASE"/>
    <property type="match status" value="1"/>
</dbReference>
<accession>A0ABV2YSI3</accession>
<sequence length="335" mass="33611">MAEPSRTAGPAVLGVDSGGSGLRLAVAPVAAPRVRPEFRYASDTPVRTGGRGIDAHHLLGQLLPAAEKLRQEAGVPGFAAVCVGAAGMTTLGQELRDVLPQALADAFGVRALALAADAVTGYAGALGQRPGAVVAAGTGLIALGADPGSGAGWRRTDGWGHLLGDCGGGAWIGRAGLEAALRAHDGRPGASPALLRAAEERFGPIGGLPGQLYPRSDRPAVLASFAPCVAREAAADPVAAGIVRRAAEHIADTAAAACPPGPDRTVVLTGGLFRLGEVLRAPVRAKVAARLPDAVCAEPEGDPLDGALRLAAALATDTVRLPVDGALLQLVRHGR</sequence>
<gene>
    <name evidence="2" type="ORF">AB0E61_01220</name>
</gene>
<evidence type="ECO:0000313" key="2">
    <source>
        <dbReference type="EMBL" id="MEU3708704.1"/>
    </source>
</evidence>
<dbReference type="SUPFAM" id="SSF53067">
    <property type="entry name" value="Actin-like ATPase domain"/>
    <property type="match status" value="1"/>
</dbReference>
<evidence type="ECO:0000259" key="1">
    <source>
        <dbReference type="Pfam" id="PF01869"/>
    </source>
</evidence>
<evidence type="ECO:0000313" key="3">
    <source>
        <dbReference type="Proteomes" id="UP001550853"/>
    </source>
</evidence>
<name>A0ABV2YSI3_9ACTN</name>
<dbReference type="EMBL" id="JBEZVI010000001">
    <property type="protein sequence ID" value="MEU3708704.1"/>
    <property type="molecule type" value="Genomic_DNA"/>
</dbReference>
<dbReference type="Gene3D" id="3.30.420.40">
    <property type="match status" value="2"/>
</dbReference>
<dbReference type="PANTHER" id="PTHR43190:SF3">
    <property type="entry name" value="N-ACETYL-D-GLUCOSAMINE KINASE"/>
    <property type="match status" value="1"/>
</dbReference>
<reference evidence="2 3" key="1">
    <citation type="submission" date="2024-06" db="EMBL/GenBank/DDBJ databases">
        <title>The Natural Products Discovery Center: Release of the First 8490 Sequenced Strains for Exploring Actinobacteria Biosynthetic Diversity.</title>
        <authorList>
            <person name="Kalkreuter E."/>
            <person name="Kautsar S.A."/>
            <person name="Yang D."/>
            <person name="Bader C.D."/>
            <person name="Teijaro C.N."/>
            <person name="Fluegel L."/>
            <person name="Davis C.M."/>
            <person name="Simpson J.R."/>
            <person name="Lauterbach L."/>
            <person name="Steele A.D."/>
            <person name="Gui C."/>
            <person name="Meng S."/>
            <person name="Li G."/>
            <person name="Viehrig K."/>
            <person name="Ye F."/>
            <person name="Su P."/>
            <person name="Kiefer A.F."/>
            <person name="Nichols A."/>
            <person name="Cepeda A.J."/>
            <person name="Yan W."/>
            <person name="Fan B."/>
            <person name="Jiang Y."/>
            <person name="Adhikari A."/>
            <person name="Zheng C.-J."/>
            <person name="Schuster L."/>
            <person name="Cowan T.M."/>
            <person name="Smanski M.J."/>
            <person name="Chevrette M.G."/>
            <person name="De Carvalho L.P.S."/>
            <person name="Shen B."/>
        </authorList>
    </citation>
    <scope>NUCLEOTIDE SEQUENCE [LARGE SCALE GENOMIC DNA]</scope>
    <source>
        <strain evidence="2 3">NPDC033039</strain>
    </source>
</reference>
<dbReference type="InterPro" id="IPR043129">
    <property type="entry name" value="ATPase_NBD"/>
</dbReference>
<dbReference type="Pfam" id="PF01869">
    <property type="entry name" value="BcrAD_BadFG"/>
    <property type="match status" value="1"/>
</dbReference>
<keyword evidence="3" id="KW-1185">Reference proteome</keyword>
<dbReference type="RefSeq" id="WP_030279345.1">
    <property type="nucleotide sequence ID" value="NZ_JBEZVI010000001.1"/>
</dbReference>
<dbReference type="InterPro" id="IPR002731">
    <property type="entry name" value="ATPase_BadF"/>
</dbReference>
<comment type="caution">
    <text evidence="2">The sequence shown here is derived from an EMBL/GenBank/DDBJ whole genome shotgun (WGS) entry which is preliminary data.</text>
</comment>
<organism evidence="2 3">
    <name type="scientific">Streptomyces catenulae</name>
    <dbReference type="NCBI Taxonomy" id="66875"/>
    <lineage>
        <taxon>Bacteria</taxon>
        <taxon>Bacillati</taxon>
        <taxon>Actinomycetota</taxon>
        <taxon>Actinomycetes</taxon>
        <taxon>Kitasatosporales</taxon>
        <taxon>Streptomycetaceae</taxon>
        <taxon>Streptomyces</taxon>
    </lineage>
</organism>
<protein>
    <submittedName>
        <fullName evidence="2">BadF/BadG/BcrA/BcrD ATPase family protein</fullName>
    </submittedName>
</protein>
<dbReference type="InterPro" id="IPR052519">
    <property type="entry name" value="Euk-type_GlcNAc_Kinase"/>
</dbReference>
<feature type="domain" description="ATPase BadF/BadG/BcrA/BcrD type" evidence="1">
    <location>
        <begin position="77"/>
        <end position="281"/>
    </location>
</feature>